<evidence type="ECO:0000256" key="1">
    <source>
        <dbReference type="SAM" id="Phobius"/>
    </source>
</evidence>
<dbReference type="Proteomes" id="UP000663828">
    <property type="component" value="Unassembled WGS sequence"/>
</dbReference>
<evidence type="ECO:0000313" key="2">
    <source>
        <dbReference type="EMBL" id="CAF1626762.1"/>
    </source>
</evidence>
<keyword evidence="1" id="KW-0812">Transmembrane</keyword>
<reference evidence="2" key="1">
    <citation type="submission" date="2021-02" db="EMBL/GenBank/DDBJ databases">
        <authorList>
            <person name="Nowell W R."/>
        </authorList>
    </citation>
    <scope>NUCLEOTIDE SEQUENCE</scope>
</reference>
<organism evidence="2 3">
    <name type="scientific">Adineta ricciae</name>
    <name type="common">Rotifer</name>
    <dbReference type="NCBI Taxonomy" id="249248"/>
    <lineage>
        <taxon>Eukaryota</taxon>
        <taxon>Metazoa</taxon>
        <taxon>Spiralia</taxon>
        <taxon>Gnathifera</taxon>
        <taxon>Rotifera</taxon>
        <taxon>Eurotatoria</taxon>
        <taxon>Bdelloidea</taxon>
        <taxon>Adinetida</taxon>
        <taxon>Adinetidae</taxon>
        <taxon>Adineta</taxon>
    </lineage>
</organism>
<dbReference type="AlphaFoldDB" id="A0A816CVR1"/>
<proteinExistence type="predicted"/>
<accession>A0A816CVR1</accession>
<keyword evidence="3" id="KW-1185">Reference proteome</keyword>
<comment type="caution">
    <text evidence="2">The sequence shown here is derived from an EMBL/GenBank/DDBJ whole genome shotgun (WGS) entry which is preliminary data.</text>
</comment>
<keyword evidence="1" id="KW-1133">Transmembrane helix</keyword>
<sequence length="186" mass="20789">MIDLGELSSVNDDDDLADRYIPMRNVNQPASIWSMIPCITTHKRKRMCIIFCAITVILLVLVAAIATPIIIIMKKGYSTTEKSTITTMEKRSTTITETKTTKEHSSFPINSNTKWKPNAVNISAVNGLNRLHSPLGIYIDDDSRSIYVASWRGHCIIGWKFNETIGEMVAVTKEWGNGANQLHYGS</sequence>
<feature type="non-terminal residue" evidence="2">
    <location>
        <position position="1"/>
    </location>
</feature>
<keyword evidence="1" id="KW-0472">Membrane</keyword>
<protein>
    <submittedName>
        <fullName evidence="2">Uncharacterized protein</fullName>
    </submittedName>
</protein>
<feature type="transmembrane region" description="Helical" evidence="1">
    <location>
        <begin position="49"/>
        <end position="73"/>
    </location>
</feature>
<dbReference type="EMBL" id="CAJNOR010007988">
    <property type="protein sequence ID" value="CAF1626762.1"/>
    <property type="molecule type" value="Genomic_DNA"/>
</dbReference>
<name>A0A816CVR1_ADIRI</name>
<gene>
    <name evidence="2" type="ORF">XAT740_LOCUS51013</name>
</gene>
<evidence type="ECO:0000313" key="3">
    <source>
        <dbReference type="Proteomes" id="UP000663828"/>
    </source>
</evidence>